<evidence type="ECO:0000259" key="1">
    <source>
        <dbReference type="Pfam" id="PF17906"/>
    </source>
</evidence>
<sequence length="76" mass="8992">FMLYDFRKENMTTNAAGNICAVYEEDVISLSTCRKWFKRFREENFYSNDKKRFGRPCQTGTDKIRNLAGREHSLSV</sequence>
<reference evidence="2 3" key="1">
    <citation type="submission" date="2015-07" db="EMBL/GenBank/DDBJ databases">
        <title>The genome of Habropoda laboriosa.</title>
        <authorList>
            <person name="Pan H."/>
            <person name="Kapheim K."/>
        </authorList>
    </citation>
    <scope>NUCLEOTIDE SEQUENCE [LARGE SCALE GENOMIC DNA]</scope>
    <source>
        <strain evidence="2">0110345459</strain>
    </source>
</reference>
<dbReference type="EMBL" id="KQ414790">
    <property type="protein sequence ID" value="KOC60782.1"/>
    <property type="molecule type" value="Genomic_DNA"/>
</dbReference>
<dbReference type="Gene3D" id="1.10.10.1450">
    <property type="match status" value="1"/>
</dbReference>
<evidence type="ECO:0000313" key="2">
    <source>
        <dbReference type="EMBL" id="KOC60782.1"/>
    </source>
</evidence>
<proteinExistence type="predicted"/>
<protein>
    <recommendedName>
        <fullName evidence="1">Mos1 transposase HTH domain-containing protein</fullName>
    </recommendedName>
</protein>
<evidence type="ECO:0000313" key="3">
    <source>
        <dbReference type="Proteomes" id="UP000053825"/>
    </source>
</evidence>
<organism evidence="2 3">
    <name type="scientific">Habropoda laboriosa</name>
    <dbReference type="NCBI Taxonomy" id="597456"/>
    <lineage>
        <taxon>Eukaryota</taxon>
        <taxon>Metazoa</taxon>
        <taxon>Ecdysozoa</taxon>
        <taxon>Arthropoda</taxon>
        <taxon>Hexapoda</taxon>
        <taxon>Insecta</taxon>
        <taxon>Pterygota</taxon>
        <taxon>Neoptera</taxon>
        <taxon>Endopterygota</taxon>
        <taxon>Hymenoptera</taxon>
        <taxon>Apocrita</taxon>
        <taxon>Aculeata</taxon>
        <taxon>Apoidea</taxon>
        <taxon>Anthophila</taxon>
        <taxon>Apidae</taxon>
        <taxon>Habropoda</taxon>
    </lineage>
</organism>
<keyword evidence="3" id="KW-1185">Reference proteome</keyword>
<feature type="domain" description="Mos1 transposase HTH" evidence="1">
    <location>
        <begin position="1"/>
        <end position="44"/>
    </location>
</feature>
<dbReference type="AlphaFoldDB" id="A0A0L7QQ76"/>
<gene>
    <name evidence="2" type="ORF">WH47_06928</name>
</gene>
<accession>A0A0L7QQ76</accession>
<feature type="non-terminal residue" evidence="2">
    <location>
        <position position="1"/>
    </location>
</feature>
<name>A0A0L7QQ76_9HYME</name>
<dbReference type="Pfam" id="PF17906">
    <property type="entry name" value="HTH_48"/>
    <property type="match status" value="1"/>
</dbReference>
<dbReference type="InterPro" id="IPR041426">
    <property type="entry name" value="Mos1_HTH"/>
</dbReference>
<dbReference type="Proteomes" id="UP000053825">
    <property type="component" value="Unassembled WGS sequence"/>
</dbReference>